<feature type="signal peptide" evidence="2">
    <location>
        <begin position="1"/>
        <end position="25"/>
    </location>
</feature>
<sequence length="450" mass="48599">MRVMRTLGAVVGTVVLGLSTVVASAATATAARPEVVSEPYDYRSFECGYPIEVAGEFTSAVVSRPRSPKEPDVLYFHGRFSFREVWTNPGTGARFVIRGTWLEADVTATLVEDNVYEYTVIQAGQPFVVEDSTGRVIARERGVLRYQILWDTDGNFVDFLGVDVRGPHSSLNTCRYAADLIGLTNSTSSQRYTLRPAGTTGSPLGYVEYLPPSYGQATSPLLVFLHGSGESGDGSADALAVQAEQAIPRHIAYDGWPDERPFVVLAPQHDDTGGGPGYEHCDDVAFGGSCFLTTWHDRGHLSTEAPCFTPDEVRDFITYAVGAYDVDPARVYLTGLSCGGFGAWEYLEIQGDAQVAAAVPIAGEGRPAWEAVGCDLASVPTWAFHGALDDVIDPQGSIVPITGLRNQCGVADEEAGLTVYPHRDHDSWNITYAQGSPVDIYTWLLDHTSP</sequence>
<keyword evidence="4" id="KW-1185">Reference proteome</keyword>
<comment type="caution">
    <text evidence="3">The sequence shown here is derived from an EMBL/GenBank/DDBJ whole genome shotgun (WGS) entry which is preliminary data.</text>
</comment>
<protein>
    <recommendedName>
        <fullName evidence="5">Peptidase</fullName>
    </recommendedName>
</protein>
<gene>
    <name evidence="3" type="ORF">GCM10023168_29520</name>
</gene>
<dbReference type="SUPFAM" id="SSF53474">
    <property type="entry name" value="alpha/beta-Hydrolases"/>
    <property type="match status" value="1"/>
</dbReference>
<feature type="chain" id="PRO_5045905411" description="Peptidase" evidence="2">
    <location>
        <begin position="26"/>
        <end position="450"/>
    </location>
</feature>
<proteinExistence type="predicted"/>
<evidence type="ECO:0000256" key="2">
    <source>
        <dbReference type="SAM" id="SignalP"/>
    </source>
</evidence>
<dbReference type="Gene3D" id="3.40.50.1820">
    <property type="entry name" value="alpha/beta hydrolase"/>
    <property type="match status" value="1"/>
</dbReference>
<reference evidence="4" key="1">
    <citation type="journal article" date="2019" name="Int. J. Syst. Evol. Microbiol.">
        <title>The Global Catalogue of Microorganisms (GCM) 10K type strain sequencing project: providing services to taxonomists for standard genome sequencing and annotation.</title>
        <authorList>
            <consortium name="The Broad Institute Genomics Platform"/>
            <consortium name="The Broad Institute Genome Sequencing Center for Infectious Disease"/>
            <person name="Wu L."/>
            <person name="Ma J."/>
        </authorList>
    </citation>
    <scope>NUCLEOTIDE SEQUENCE [LARGE SCALE GENOMIC DNA]</scope>
    <source>
        <strain evidence="4">JCM 17809</strain>
    </source>
</reference>
<accession>A0ABP8KN04</accession>
<evidence type="ECO:0000256" key="1">
    <source>
        <dbReference type="ARBA" id="ARBA00022729"/>
    </source>
</evidence>
<dbReference type="PANTHER" id="PTHR43037:SF1">
    <property type="entry name" value="BLL1128 PROTEIN"/>
    <property type="match status" value="1"/>
</dbReference>
<dbReference type="EMBL" id="BAABGM010000019">
    <property type="protein sequence ID" value="GAA4410135.1"/>
    <property type="molecule type" value="Genomic_DNA"/>
</dbReference>
<dbReference type="InterPro" id="IPR029058">
    <property type="entry name" value="AB_hydrolase_fold"/>
</dbReference>
<name>A0ABP8KN04_9MICO</name>
<dbReference type="PANTHER" id="PTHR43037">
    <property type="entry name" value="UNNAMED PRODUCT-RELATED"/>
    <property type="match status" value="1"/>
</dbReference>
<evidence type="ECO:0000313" key="4">
    <source>
        <dbReference type="Proteomes" id="UP001500945"/>
    </source>
</evidence>
<evidence type="ECO:0000313" key="3">
    <source>
        <dbReference type="EMBL" id="GAA4410135.1"/>
    </source>
</evidence>
<organism evidence="3 4">
    <name type="scientific">Fodinibacter luteus</name>
    <dbReference type="NCBI Taxonomy" id="552064"/>
    <lineage>
        <taxon>Bacteria</taxon>
        <taxon>Bacillati</taxon>
        <taxon>Actinomycetota</taxon>
        <taxon>Actinomycetes</taxon>
        <taxon>Micrococcales</taxon>
        <taxon>Intrasporangiaceae</taxon>
        <taxon>Fodinibacter (ex Wang et al. 2009)</taxon>
    </lineage>
</organism>
<keyword evidence="1 2" id="KW-0732">Signal</keyword>
<dbReference type="InterPro" id="IPR050955">
    <property type="entry name" value="Plant_Biomass_Hydrol_Est"/>
</dbReference>
<evidence type="ECO:0008006" key="5">
    <source>
        <dbReference type="Google" id="ProtNLM"/>
    </source>
</evidence>
<dbReference type="Proteomes" id="UP001500945">
    <property type="component" value="Unassembled WGS sequence"/>
</dbReference>